<dbReference type="EMBL" id="CAJPEX010003424">
    <property type="protein sequence ID" value="CAG0922215.1"/>
    <property type="molecule type" value="Genomic_DNA"/>
</dbReference>
<feature type="compositionally biased region" description="Acidic residues" evidence="1">
    <location>
        <begin position="304"/>
        <end position="316"/>
    </location>
</feature>
<feature type="compositionally biased region" description="Basic and acidic residues" evidence="1">
    <location>
        <begin position="352"/>
        <end position="385"/>
    </location>
</feature>
<feature type="compositionally biased region" description="Basic and acidic residues" evidence="1">
    <location>
        <begin position="223"/>
        <end position="244"/>
    </location>
</feature>
<gene>
    <name evidence="2" type="ORF">NMOB1V02_LOCUS9695</name>
</gene>
<evidence type="ECO:0000256" key="1">
    <source>
        <dbReference type="SAM" id="MobiDB-lite"/>
    </source>
</evidence>
<name>A0A7R9BXH7_9CRUS</name>
<feature type="compositionally biased region" description="Pro residues" evidence="1">
    <location>
        <begin position="435"/>
        <end position="445"/>
    </location>
</feature>
<sequence length="612" mass="68119">MSGIYGRHGNLPVVSSVHYTSGPPAKLNTSTDDGDVIEMKKQEEWITSKKVEVKKNRQIETRVKRQVVLEDGRVVEDSGPLVSTNTTEDVTTSEKENTETAYISPYLVNCPQHRKLGDDSPPGDGWVAIPGAVIVSEKKERTTNTKEERHDEFETEQVDQLGDINHRDLVRAIKEKGDLRLALAKKQRTWSEPSDVSDGSRPRVVHQSSKHKKVVDSEEVDEHSEIKDGKITTETKKTLYREEFNNEQEPDDEEFSDQEATKETSHNFVHTKDENLVEYVAVPEGGTLAQGKKIGEGMHYVSENIEEEREGGEGQEADQGILVPGHWRSPNKPAAARSSLLARSMNLDQEEETRKLETSKWLENHFGSEDSARSSEEDRSRRSSRLDAGTGRKGSGMITVKMTGSPVASATPSPTPGVKPEVRRSSISQSHQRTPPAPPPPPPKPSKSSTLYQGLKSGSDASRVYKTEESGDLYALPDRRAKTPKATFVPDPETGWRRASNPIATSFRHEYDQIARQMREEAERDPVPSYKRPEEPYKPVERSQSMGPKSVEHLYAEGIRKPAVAVVKKTTASIGTSPPRRGPVADVSYATAPPPMKPERKKKKAKMQAISR</sequence>
<dbReference type="Proteomes" id="UP000678499">
    <property type="component" value="Unassembled WGS sequence"/>
</dbReference>
<feature type="compositionally biased region" description="Basic and acidic residues" evidence="1">
    <location>
        <begin position="259"/>
        <end position="271"/>
    </location>
</feature>
<dbReference type="AlphaFoldDB" id="A0A7R9BXH7"/>
<feature type="compositionally biased region" description="Low complexity" evidence="1">
    <location>
        <begin position="403"/>
        <end position="412"/>
    </location>
</feature>
<dbReference type="OrthoDB" id="6605262at2759"/>
<evidence type="ECO:0000313" key="3">
    <source>
        <dbReference type="Proteomes" id="UP000678499"/>
    </source>
</evidence>
<accession>A0A7R9BXH7</accession>
<reference evidence="2" key="1">
    <citation type="submission" date="2020-11" db="EMBL/GenBank/DDBJ databases">
        <authorList>
            <person name="Tran Van P."/>
        </authorList>
    </citation>
    <scope>NUCLEOTIDE SEQUENCE</scope>
</reference>
<feature type="region of interest" description="Disordered" evidence="1">
    <location>
        <begin position="286"/>
        <end position="504"/>
    </location>
</feature>
<keyword evidence="3" id="KW-1185">Reference proteome</keyword>
<feature type="region of interest" description="Disordered" evidence="1">
    <location>
        <begin position="569"/>
        <end position="612"/>
    </location>
</feature>
<proteinExistence type="predicted"/>
<feature type="region of interest" description="Disordered" evidence="1">
    <location>
        <begin position="78"/>
        <end position="97"/>
    </location>
</feature>
<feature type="compositionally biased region" description="Acidic residues" evidence="1">
    <location>
        <begin position="245"/>
        <end position="257"/>
    </location>
</feature>
<protein>
    <submittedName>
        <fullName evidence="2">Uncharacterized protein</fullName>
    </submittedName>
</protein>
<dbReference type="EMBL" id="OA885461">
    <property type="protein sequence ID" value="CAD7282063.1"/>
    <property type="molecule type" value="Genomic_DNA"/>
</dbReference>
<feature type="compositionally biased region" description="Basic and acidic residues" evidence="1">
    <location>
        <begin position="519"/>
        <end position="541"/>
    </location>
</feature>
<feature type="region of interest" description="Disordered" evidence="1">
    <location>
        <begin position="185"/>
        <end position="271"/>
    </location>
</feature>
<feature type="compositionally biased region" description="Polar residues" evidence="1">
    <location>
        <begin position="81"/>
        <end position="90"/>
    </location>
</feature>
<feature type="compositionally biased region" description="Low complexity" evidence="1">
    <location>
        <begin position="334"/>
        <end position="344"/>
    </location>
</feature>
<organism evidence="2">
    <name type="scientific">Notodromas monacha</name>
    <dbReference type="NCBI Taxonomy" id="399045"/>
    <lineage>
        <taxon>Eukaryota</taxon>
        <taxon>Metazoa</taxon>
        <taxon>Ecdysozoa</taxon>
        <taxon>Arthropoda</taxon>
        <taxon>Crustacea</taxon>
        <taxon>Oligostraca</taxon>
        <taxon>Ostracoda</taxon>
        <taxon>Podocopa</taxon>
        <taxon>Podocopida</taxon>
        <taxon>Cypridocopina</taxon>
        <taxon>Cypridoidea</taxon>
        <taxon>Cyprididae</taxon>
        <taxon>Notodromas</taxon>
    </lineage>
</organism>
<feature type="region of interest" description="Disordered" evidence="1">
    <location>
        <begin position="519"/>
        <end position="548"/>
    </location>
</feature>
<feature type="region of interest" description="Disordered" evidence="1">
    <location>
        <begin position="1"/>
        <end position="34"/>
    </location>
</feature>
<evidence type="ECO:0000313" key="2">
    <source>
        <dbReference type="EMBL" id="CAD7282063.1"/>
    </source>
</evidence>